<keyword evidence="2" id="KW-0040">ANK repeat</keyword>
<keyword evidence="1" id="KW-0677">Repeat</keyword>
<evidence type="ECO:0000256" key="3">
    <source>
        <dbReference type="SAM" id="MobiDB-lite"/>
    </source>
</evidence>
<dbReference type="EMBL" id="JAGMUV010000018">
    <property type="protein sequence ID" value="KAH7129075.1"/>
    <property type="molecule type" value="Genomic_DNA"/>
</dbReference>
<dbReference type="InterPro" id="IPR036770">
    <property type="entry name" value="Ankyrin_rpt-contain_sf"/>
</dbReference>
<dbReference type="InterPro" id="IPR002110">
    <property type="entry name" value="Ankyrin_rpt"/>
</dbReference>
<keyword evidence="5" id="KW-1185">Reference proteome</keyword>
<evidence type="ECO:0008006" key="6">
    <source>
        <dbReference type="Google" id="ProtNLM"/>
    </source>
</evidence>
<dbReference type="AlphaFoldDB" id="A0A9P9DZ63"/>
<organism evidence="4 5">
    <name type="scientific">Dactylonectria macrodidyma</name>
    <dbReference type="NCBI Taxonomy" id="307937"/>
    <lineage>
        <taxon>Eukaryota</taxon>
        <taxon>Fungi</taxon>
        <taxon>Dikarya</taxon>
        <taxon>Ascomycota</taxon>
        <taxon>Pezizomycotina</taxon>
        <taxon>Sordariomycetes</taxon>
        <taxon>Hypocreomycetidae</taxon>
        <taxon>Hypocreales</taxon>
        <taxon>Nectriaceae</taxon>
        <taxon>Dactylonectria</taxon>
    </lineage>
</organism>
<comment type="caution">
    <text evidence="4">The sequence shown here is derived from an EMBL/GenBank/DDBJ whole genome shotgun (WGS) entry which is preliminary data.</text>
</comment>
<dbReference type="Pfam" id="PF12796">
    <property type="entry name" value="Ank_2"/>
    <property type="match status" value="1"/>
</dbReference>
<dbReference type="PANTHER" id="PTHR24171">
    <property type="entry name" value="ANKYRIN REPEAT DOMAIN-CONTAINING PROTEIN 39-RELATED"/>
    <property type="match status" value="1"/>
</dbReference>
<name>A0A9P9DZ63_9HYPO</name>
<evidence type="ECO:0000313" key="4">
    <source>
        <dbReference type="EMBL" id="KAH7129075.1"/>
    </source>
</evidence>
<dbReference type="SUPFAM" id="SSF48403">
    <property type="entry name" value="Ankyrin repeat"/>
    <property type="match status" value="1"/>
</dbReference>
<feature type="region of interest" description="Disordered" evidence="3">
    <location>
        <begin position="58"/>
        <end position="88"/>
    </location>
</feature>
<dbReference type="Gene3D" id="1.25.40.20">
    <property type="entry name" value="Ankyrin repeat-containing domain"/>
    <property type="match status" value="1"/>
</dbReference>
<reference evidence="4" key="1">
    <citation type="journal article" date="2021" name="Nat. Commun.">
        <title>Genetic determinants of endophytism in the Arabidopsis root mycobiome.</title>
        <authorList>
            <person name="Mesny F."/>
            <person name="Miyauchi S."/>
            <person name="Thiergart T."/>
            <person name="Pickel B."/>
            <person name="Atanasova L."/>
            <person name="Karlsson M."/>
            <person name="Huettel B."/>
            <person name="Barry K.W."/>
            <person name="Haridas S."/>
            <person name="Chen C."/>
            <person name="Bauer D."/>
            <person name="Andreopoulos W."/>
            <person name="Pangilinan J."/>
            <person name="LaButti K."/>
            <person name="Riley R."/>
            <person name="Lipzen A."/>
            <person name="Clum A."/>
            <person name="Drula E."/>
            <person name="Henrissat B."/>
            <person name="Kohler A."/>
            <person name="Grigoriev I.V."/>
            <person name="Martin F.M."/>
            <person name="Hacquard S."/>
        </authorList>
    </citation>
    <scope>NUCLEOTIDE SEQUENCE</scope>
    <source>
        <strain evidence="4">MPI-CAGE-AT-0147</strain>
    </source>
</reference>
<evidence type="ECO:0000313" key="5">
    <source>
        <dbReference type="Proteomes" id="UP000738349"/>
    </source>
</evidence>
<gene>
    <name evidence="4" type="ORF">EDB81DRAFT_888842</name>
</gene>
<dbReference type="Proteomes" id="UP000738349">
    <property type="component" value="Unassembled WGS sequence"/>
</dbReference>
<protein>
    <recommendedName>
        <fullName evidence="6">Ankyrin repeat protein</fullName>
    </recommendedName>
</protein>
<evidence type="ECO:0000256" key="1">
    <source>
        <dbReference type="ARBA" id="ARBA00022737"/>
    </source>
</evidence>
<proteinExistence type="predicted"/>
<accession>A0A9P9DZ63</accession>
<evidence type="ECO:0000256" key="2">
    <source>
        <dbReference type="ARBA" id="ARBA00023043"/>
    </source>
</evidence>
<feature type="compositionally biased region" description="Basic and acidic residues" evidence="3">
    <location>
        <begin position="58"/>
        <end position="73"/>
    </location>
</feature>
<sequence>MQLVTEFDVWGSEALQIAASGGEANIAMRLSKAGSRLDALDKIGKSPVDCLLKADQDLQSDQHTDGAASKENEDPTDEQDDKKREGDNICAENKRNIFVELALKRPDYHDGEGRTFLDRAAQETDYDTISKLLQGHPVDAQDLESRTPLHYAIIASRTEVALALSLVGGIDGEGTPGA</sequence>